<dbReference type="OrthoDB" id="7325958at2"/>
<gene>
    <name evidence="2" type="ordered locus">Swit_4566</name>
</gene>
<keyword evidence="1" id="KW-0732">Signal</keyword>
<sequence length="423" mass="44416">MKFTSRFALVAALGVAVAAVAPGTPAFAKKKDEAAAPALKIGEAIRKPLAEADTAIKAKNLPAADAALAQAKQLAKTPEEQYVVAQYGLNAAQASGDQARLSTALDELIATGEAANQLNDDARSKYYWFQGQFAYQAKNYAKAEASLSRAIAAGSTEADAYAILADAQSRNGKTTEALATLQKVIDAKAAAGQAAPSEWYGRGADMASRGKLPNQFVKITTAWLTAYPVKQNWHDSLFIYRQMAGLSGDVDLDLLRLSRAAGVLPLSAQSNYIDYALAVYLRFPNEAVDVLNEGIAAGKLNPSTSQNTREIIALSQPKLAPDKASIPAAVTAANGPKATYKSVMTTADLVYGYKDYAKAAELYKVALTKPGADAAQANFRLGLALAQAGDKAGAKAALDQVTTGNYAVLASYAKVWAQTPPTS</sequence>
<protein>
    <recommendedName>
        <fullName evidence="4">Tetratricopeptide repeat protein</fullName>
    </recommendedName>
</protein>
<feature type="chain" id="PRO_5039895134" description="Tetratricopeptide repeat protein" evidence="1">
    <location>
        <begin position="29"/>
        <end position="423"/>
    </location>
</feature>
<reference evidence="2 3" key="1">
    <citation type="journal article" date="2010" name="J. Bacteriol.">
        <title>Genome sequence of the dioxin-mineralizing bacterium Sphingomonas wittichii RW1.</title>
        <authorList>
            <person name="Miller T.R."/>
            <person name="Delcher A.L."/>
            <person name="Salzberg S.L."/>
            <person name="Saunders E."/>
            <person name="Detter J.C."/>
            <person name="Halden R.U."/>
        </authorList>
    </citation>
    <scope>NUCLEOTIDE SEQUENCE [LARGE SCALE GENOMIC DNA]</scope>
    <source>
        <strain evidence="3">DSM 6014 / CCUG 31198 / JCM 15750 / NBRC 105917 / EY 4224 / RW1</strain>
    </source>
</reference>
<dbReference type="InterPro" id="IPR011990">
    <property type="entry name" value="TPR-like_helical_dom_sf"/>
</dbReference>
<dbReference type="Proteomes" id="UP000001989">
    <property type="component" value="Chromosome"/>
</dbReference>
<dbReference type="AlphaFoldDB" id="A0A9J9HFY8"/>
<organism evidence="2 3">
    <name type="scientific">Rhizorhabdus wittichii (strain DSM 6014 / CCUG 31198 / JCM 15750 / NBRC 105917 / EY 4224 / RW1)</name>
    <name type="common">Sphingomonas wittichii</name>
    <dbReference type="NCBI Taxonomy" id="392499"/>
    <lineage>
        <taxon>Bacteria</taxon>
        <taxon>Pseudomonadati</taxon>
        <taxon>Pseudomonadota</taxon>
        <taxon>Alphaproteobacteria</taxon>
        <taxon>Sphingomonadales</taxon>
        <taxon>Sphingomonadaceae</taxon>
        <taxon>Rhizorhabdus</taxon>
    </lineage>
</organism>
<accession>A0A9J9HFY8</accession>
<name>A0A9J9HFY8_RHIWR</name>
<dbReference type="SUPFAM" id="SSF48452">
    <property type="entry name" value="TPR-like"/>
    <property type="match status" value="1"/>
</dbReference>
<keyword evidence="3" id="KW-1185">Reference proteome</keyword>
<evidence type="ECO:0000313" key="2">
    <source>
        <dbReference type="EMBL" id="ABQ70904.1"/>
    </source>
</evidence>
<dbReference type="EMBL" id="CP000699">
    <property type="protein sequence ID" value="ABQ70904.1"/>
    <property type="molecule type" value="Genomic_DNA"/>
</dbReference>
<feature type="signal peptide" evidence="1">
    <location>
        <begin position="1"/>
        <end position="28"/>
    </location>
</feature>
<evidence type="ECO:0008006" key="4">
    <source>
        <dbReference type="Google" id="ProtNLM"/>
    </source>
</evidence>
<evidence type="ECO:0000256" key="1">
    <source>
        <dbReference type="SAM" id="SignalP"/>
    </source>
</evidence>
<proteinExistence type="predicted"/>
<dbReference type="Gene3D" id="1.25.40.10">
    <property type="entry name" value="Tetratricopeptide repeat domain"/>
    <property type="match status" value="1"/>
</dbReference>
<evidence type="ECO:0000313" key="3">
    <source>
        <dbReference type="Proteomes" id="UP000001989"/>
    </source>
</evidence>
<dbReference type="KEGG" id="swi:Swit_4566"/>